<dbReference type="PANTHER" id="PTHR34461">
    <property type="entry name" value="EXPRESSED PROTEIN"/>
    <property type="match status" value="1"/>
</dbReference>
<gene>
    <name evidence="2" type="ORF">HHK36_008497</name>
</gene>
<dbReference type="PANTHER" id="PTHR34461:SF2">
    <property type="entry name" value="EXPRESSED PROTEIN"/>
    <property type="match status" value="1"/>
</dbReference>
<evidence type="ECO:0000313" key="3">
    <source>
        <dbReference type="Proteomes" id="UP000655225"/>
    </source>
</evidence>
<reference evidence="2 3" key="1">
    <citation type="submission" date="2020-04" db="EMBL/GenBank/DDBJ databases">
        <title>Plant Genome Project.</title>
        <authorList>
            <person name="Zhang R.-G."/>
        </authorList>
    </citation>
    <scope>NUCLEOTIDE SEQUENCE [LARGE SCALE GENOMIC DNA]</scope>
    <source>
        <strain evidence="2">YNK0</strain>
        <tissue evidence="2">Leaf</tissue>
    </source>
</reference>
<feature type="region of interest" description="Disordered" evidence="1">
    <location>
        <begin position="431"/>
        <end position="461"/>
    </location>
</feature>
<dbReference type="EMBL" id="JABCRI010000005">
    <property type="protein sequence ID" value="KAF8406410.1"/>
    <property type="molecule type" value="Genomic_DNA"/>
</dbReference>
<dbReference type="OrthoDB" id="775914at2759"/>
<comment type="caution">
    <text evidence="2">The sequence shown here is derived from an EMBL/GenBank/DDBJ whole genome shotgun (WGS) entry which is preliminary data.</text>
</comment>
<evidence type="ECO:0000256" key="1">
    <source>
        <dbReference type="SAM" id="MobiDB-lite"/>
    </source>
</evidence>
<proteinExistence type="predicted"/>
<feature type="region of interest" description="Disordered" evidence="1">
    <location>
        <begin position="123"/>
        <end position="146"/>
    </location>
</feature>
<protein>
    <submittedName>
        <fullName evidence="2">Uncharacterized protein</fullName>
    </submittedName>
</protein>
<sequence>MELRGCSQLHFIQAIKGGLVTRVLNINSQGKPALMFKKVEAIYESEDSRNLGSCSTVQSQEGGGCHVERSCLSVGGRRTIKKDPGTCELYYDGGDNKRNIDFKFGEMTLKQLMERCKTKKRKLSESVDLTNKDTETPSPLKQDYDNLEPKEEEFDLEEPLSSLKLKLSNKTKAKRKCIQKHACSPSKTKFSVVKTEQIQSAPQDSLQTNGDLAGPINIKVEVSEPHSSNCENVGCFADVSTSDCHEKMDFSADLSDELPKENNGSELETGELISLAKESPSCVLNEISYEYLEHVEPTSLLPVSATVWGTMNVSSPEKTGHDSLLIPPSELRKEVNIACPLPCDSPPEAVSLTMTLGSEMYGSCERHSFSEEEISCQMDNNSGIQLPDLVIDGSLQCTELNNGGDGCMFEDDSKEDPPDLEANAIINSVTLQNSSQSSHRCEDPNSGFGSMDDGSTTTDEKHSLLTTERTVSDNANGARDCSAGNHSSDATDETTAMEVLENHDRLTLEHPPKRLFSTRKDISPTSQEKLRQAVDAIHDNTEYYKRDYASANGLRVRLSLTGSGLKGAQVTVGPKWIIKKPNNINNGSMQFVPRGILKGPQVSCAIPRAGSDCTSIKSCSRKAIAFSQRQMHDIECLAMKLTKELKSMKDIVEETLHLEALPSTSSKYAAVKIKTAIESAVEVEETTRKWLSMMARDCNRFCKIMRSTEKKGGVAAASGNGVHKERKKITFADEAGGMLCHVKVFEDPDPLLGTKCEKPETQAN</sequence>
<organism evidence="2 3">
    <name type="scientific">Tetracentron sinense</name>
    <name type="common">Spur-leaf</name>
    <dbReference type="NCBI Taxonomy" id="13715"/>
    <lineage>
        <taxon>Eukaryota</taxon>
        <taxon>Viridiplantae</taxon>
        <taxon>Streptophyta</taxon>
        <taxon>Embryophyta</taxon>
        <taxon>Tracheophyta</taxon>
        <taxon>Spermatophyta</taxon>
        <taxon>Magnoliopsida</taxon>
        <taxon>Trochodendrales</taxon>
        <taxon>Trochodendraceae</taxon>
        <taxon>Tetracentron</taxon>
    </lineage>
</organism>
<dbReference type="OMA" id="EYMESAD"/>
<name>A0A834ZIK2_TETSI</name>
<keyword evidence="3" id="KW-1185">Reference proteome</keyword>
<evidence type="ECO:0000313" key="2">
    <source>
        <dbReference type="EMBL" id="KAF8406410.1"/>
    </source>
</evidence>
<dbReference type="AlphaFoldDB" id="A0A834ZIK2"/>
<dbReference type="Proteomes" id="UP000655225">
    <property type="component" value="Unassembled WGS sequence"/>
</dbReference>
<accession>A0A834ZIK2</accession>